<evidence type="ECO:0000313" key="3">
    <source>
        <dbReference type="Proteomes" id="UP000274358"/>
    </source>
</evidence>
<reference evidence="2 3" key="1">
    <citation type="submission" date="2018-12" db="EMBL/GenBank/DDBJ databases">
        <title>Dyella dinghuensis sp. nov. DHOA06 and Dyella choica sp. nov. 4M-K27, isolated from forest soil.</title>
        <authorList>
            <person name="Qiu L.-H."/>
            <person name="Gao Z.-H."/>
        </authorList>
    </citation>
    <scope>NUCLEOTIDE SEQUENCE [LARGE SCALE GENOMIC DNA]</scope>
    <source>
        <strain evidence="2 3">4M-K27</strain>
    </source>
</reference>
<dbReference type="RefSeq" id="WP_126685594.1">
    <property type="nucleotide sequence ID" value="NZ_RYYV01000011.1"/>
</dbReference>
<dbReference type="InterPro" id="IPR013096">
    <property type="entry name" value="Cupin_2"/>
</dbReference>
<evidence type="ECO:0000259" key="1">
    <source>
        <dbReference type="Pfam" id="PF07883"/>
    </source>
</evidence>
<proteinExistence type="predicted"/>
<feature type="domain" description="Cupin type-2" evidence="1">
    <location>
        <begin position="41"/>
        <end position="85"/>
    </location>
</feature>
<organism evidence="2 3">
    <name type="scientific">Dyella choica</name>
    <dbReference type="NCBI Taxonomy" id="1927959"/>
    <lineage>
        <taxon>Bacteria</taxon>
        <taxon>Pseudomonadati</taxon>
        <taxon>Pseudomonadota</taxon>
        <taxon>Gammaproteobacteria</taxon>
        <taxon>Lysobacterales</taxon>
        <taxon>Rhodanobacteraceae</taxon>
        <taxon>Dyella</taxon>
    </lineage>
</organism>
<accession>A0A432M3N9</accession>
<dbReference type="EMBL" id="RYYV01000011">
    <property type="protein sequence ID" value="RUL73632.1"/>
    <property type="molecule type" value="Genomic_DNA"/>
</dbReference>
<gene>
    <name evidence="2" type="ORF">EKH80_15040</name>
</gene>
<dbReference type="SUPFAM" id="SSF51182">
    <property type="entry name" value="RmlC-like cupins"/>
    <property type="match status" value="1"/>
</dbReference>
<sequence>MSLIRLAESAQQLPNAWSSGLIARFGNASLKLLRMDASAYPEECHDYAEGLLVLDGEMVLHVDGQVLRVGAGEIYIVPAGVAHSVGEGSYGSLLILDT</sequence>
<keyword evidence="3" id="KW-1185">Reference proteome</keyword>
<dbReference type="Proteomes" id="UP000274358">
    <property type="component" value="Unassembled WGS sequence"/>
</dbReference>
<dbReference type="Gene3D" id="2.60.120.10">
    <property type="entry name" value="Jelly Rolls"/>
    <property type="match status" value="1"/>
</dbReference>
<protein>
    <submittedName>
        <fullName evidence="2">Cupin domain-containing protein</fullName>
    </submittedName>
</protein>
<name>A0A432M3N9_9GAMM</name>
<comment type="caution">
    <text evidence="2">The sequence shown here is derived from an EMBL/GenBank/DDBJ whole genome shotgun (WGS) entry which is preliminary data.</text>
</comment>
<dbReference type="AlphaFoldDB" id="A0A432M3N9"/>
<dbReference type="InterPro" id="IPR014710">
    <property type="entry name" value="RmlC-like_jellyroll"/>
</dbReference>
<dbReference type="InterPro" id="IPR011051">
    <property type="entry name" value="RmlC_Cupin_sf"/>
</dbReference>
<dbReference type="Pfam" id="PF07883">
    <property type="entry name" value="Cupin_2"/>
    <property type="match status" value="1"/>
</dbReference>
<evidence type="ECO:0000313" key="2">
    <source>
        <dbReference type="EMBL" id="RUL73632.1"/>
    </source>
</evidence>
<dbReference type="OrthoDB" id="9794183at2"/>